<dbReference type="AlphaFoldDB" id="A0A5N5RN13"/>
<evidence type="ECO:0000313" key="3">
    <source>
        <dbReference type="Proteomes" id="UP000326336"/>
    </source>
</evidence>
<keyword evidence="3" id="KW-1185">Reference proteome</keyword>
<sequence>MDDDVNDGSIINDSITNGNDAGGHDDASGQQAEERNRVASVATRAKDRWTPVEGLELRLASPLPSSAFWGADPTIVKHPQCR</sequence>
<name>A0A5N5RN13_9BIFI</name>
<feature type="compositionally biased region" description="Basic and acidic residues" evidence="1">
    <location>
        <begin position="22"/>
        <end position="37"/>
    </location>
</feature>
<gene>
    <name evidence="2" type="ORF">EHS19_00045</name>
</gene>
<accession>A0A5N5RN13</accession>
<comment type="caution">
    <text evidence="2">The sequence shown here is derived from an EMBL/GenBank/DDBJ whole genome shotgun (WGS) entry which is preliminary data.</text>
</comment>
<evidence type="ECO:0000256" key="1">
    <source>
        <dbReference type="SAM" id="MobiDB-lite"/>
    </source>
</evidence>
<organism evidence="2 3">
    <name type="scientific">Bifidobacterium jacchi</name>
    <dbReference type="NCBI Taxonomy" id="2490545"/>
    <lineage>
        <taxon>Bacteria</taxon>
        <taxon>Bacillati</taxon>
        <taxon>Actinomycetota</taxon>
        <taxon>Actinomycetes</taxon>
        <taxon>Bifidobacteriales</taxon>
        <taxon>Bifidobacteriaceae</taxon>
        <taxon>Bifidobacterium</taxon>
    </lineage>
</organism>
<dbReference type="Proteomes" id="UP000326336">
    <property type="component" value="Unassembled WGS sequence"/>
</dbReference>
<feature type="region of interest" description="Disordered" evidence="1">
    <location>
        <begin position="1"/>
        <end position="44"/>
    </location>
</feature>
<protein>
    <submittedName>
        <fullName evidence="2">Uncharacterized protein</fullName>
    </submittedName>
</protein>
<dbReference type="RefSeq" id="WP_151915766.1">
    <property type="nucleotide sequence ID" value="NZ_RQSP01000001.1"/>
</dbReference>
<evidence type="ECO:0000313" key="2">
    <source>
        <dbReference type="EMBL" id="KAB5608678.1"/>
    </source>
</evidence>
<proteinExistence type="predicted"/>
<reference evidence="2 3" key="1">
    <citation type="journal article" date="2019" name="Int. J. Syst. Evol. Microbiol.">
        <title>Bifidobacterium jacchi sp. nov., isolated from the faeces of a baby common marmoset (Callithrix jacchus).</title>
        <authorList>
            <person name="Modesto M."/>
            <person name="Watanabe K."/>
            <person name="Arita M."/>
            <person name="Satti M."/>
            <person name="Oki K."/>
            <person name="Sciavilla P."/>
            <person name="Patavino C."/>
            <person name="Camma C."/>
            <person name="Michelini S."/>
            <person name="Sgorbati B."/>
            <person name="Mattarelli P."/>
        </authorList>
    </citation>
    <scope>NUCLEOTIDE SEQUENCE [LARGE SCALE GENOMIC DNA]</scope>
    <source>
        <strain evidence="2 3">MRM 9.3</strain>
    </source>
</reference>
<dbReference type="EMBL" id="RQSP01000001">
    <property type="protein sequence ID" value="KAB5608678.1"/>
    <property type="molecule type" value="Genomic_DNA"/>
</dbReference>
<feature type="compositionally biased region" description="Polar residues" evidence="1">
    <location>
        <begin position="9"/>
        <end position="19"/>
    </location>
</feature>